<reference evidence="4 5" key="1">
    <citation type="journal article" date="2015" name="Genome Announc.">
        <title>Expanding the biotechnology potential of lactobacilli through comparative genomics of 213 strains and associated genera.</title>
        <authorList>
            <person name="Sun Z."/>
            <person name="Harris H.M."/>
            <person name="McCann A."/>
            <person name="Guo C."/>
            <person name="Argimon S."/>
            <person name="Zhang W."/>
            <person name="Yang X."/>
            <person name="Jeffery I.B."/>
            <person name="Cooney J.C."/>
            <person name="Kagawa T.F."/>
            <person name="Liu W."/>
            <person name="Song Y."/>
            <person name="Salvetti E."/>
            <person name="Wrobel A."/>
            <person name="Rasinkangas P."/>
            <person name="Parkhill J."/>
            <person name="Rea M.C."/>
            <person name="O'Sullivan O."/>
            <person name="Ritari J."/>
            <person name="Douillard F.P."/>
            <person name="Paul Ross R."/>
            <person name="Yang R."/>
            <person name="Briner A.E."/>
            <person name="Felis G.E."/>
            <person name="de Vos W.M."/>
            <person name="Barrangou R."/>
            <person name="Klaenhammer T.R."/>
            <person name="Caufield P.W."/>
            <person name="Cui Y."/>
            <person name="Zhang H."/>
            <person name="O'Toole P.W."/>
        </authorList>
    </citation>
    <scope>NUCLEOTIDE SEQUENCE [LARGE SCALE GENOMIC DNA]</scope>
    <source>
        <strain evidence="4 5">DSM 17896</strain>
    </source>
</reference>
<keyword evidence="2" id="KW-1133">Transmembrane helix</keyword>
<dbReference type="STRING" id="396268.IV45_GL000750"/>
<evidence type="ECO:0000313" key="5">
    <source>
        <dbReference type="Proteomes" id="UP000050934"/>
    </source>
</evidence>
<accession>A0A0R2HZQ9</accession>
<feature type="transmembrane region" description="Helical" evidence="2">
    <location>
        <begin position="158"/>
        <end position="181"/>
    </location>
</feature>
<feature type="domain" description="CAAX prenyl protease 2/Lysostaphin resistance protein A-like" evidence="3">
    <location>
        <begin position="243"/>
        <end position="341"/>
    </location>
</feature>
<feature type="transmembrane region" description="Helical" evidence="2">
    <location>
        <begin position="36"/>
        <end position="56"/>
    </location>
</feature>
<feature type="transmembrane region" description="Helical" evidence="2">
    <location>
        <begin position="98"/>
        <end position="118"/>
    </location>
</feature>
<evidence type="ECO:0000313" key="4">
    <source>
        <dbReference type="EMBL" id="KRN58305.1"/>
    </source>
</evidence>
<feature type="transmembrane region" description="Helical" evidence="2">
    <location>
        <begin position="307"/>
        <end position="325"/>
    </location>
</feature>
<sequence length="408" mass="46744">MSGRDYLHIWYLAQLAVVSFLLLLICGWEAYHGIVLVYRMIPVTLITLLGLGVAAWEKSPAWLKKGNCWLQALLQPVILSVVWGFVTRAIIVRLQLPARGVVALTMLYYLIMFTPFASEIGGQLEWVTARVFYLFWWFNVVAFGMDIALPQKFMGPHAFVVLISSGAAGAIAFFLLVTTVMRAWKLSWPGLKPRFSWDVSWWVILALIVVATALIIWNAYGTGDKWYNVLFSYHFTWKTPSRMLTAQAFEAAVGEESLARFGFLGVCLYAMRDWKDRVCWATIVSSLIFGLIHYFNMFDQQFDMTTVQAINAFLFGLFLSVVYLYTGQLWLTMLIHFLFDWTAFTVSGTATMAGHTNYLDWLTLLIEFIVLGGITAWMMFGNRRHVMERHANKLIGQDQHFGFRLNFN</sequence>
<evidence type="ECO:0000259" key="3">
    <source>
        <dbReference type="Pfam" id="PF02517"/>
    </source>
</evidence>
<dbReference type="OrthoDB" id="2321437at2"/>
<feature type="transmembrane region" description="Helical" evidence="2">
    <location>
        <begin position="68"/>
        <end position="86"/>
    </location>
</feature>
<feature type="transmembrane region" description="Helical" evidence="2">
    <location>
        <begin position="201"/>
        <end position="220"/>
    </location>
</feature>
<dbReference type="PATRIC" id="fig|396268.3.peg.760"/>
<keyword evidence="5" id="KW-1185">Reference proteome</keyword>
<evidence type="ECO:0000256" key="1">
    <source>
        <dbReference type="ARBA" id="ARBA00009067"/>
    </source>
</evidence>
<feature type="transmembrane region" description="Helical" evidence="2">
    <location>
        <begin position="6"/>
        <end position="24"/>
    </location>
</feature>
<dbReference type="InterPro" id="IPR003675">
    <property type="entry name" value="Rce1/LyrA-like_dom"/>
</dbReference>
<dbReference type="EMBL" id="JQBW01000010">
    <property type="protein sequence ID" value="KRN58305.1"/>
    <property type="molecule type" value="Genomic_DNA"/>
</dbReference>
<proteinExistence type="inferred from homology"/>
<keyword evidence="2" id="KW-0472">Membrane</keyword>
<evidence type="ECO:0000256" key="2">
    <source>
        <dbReference type="SAM" id="Phobius"/>
    </source>
</evidence>
<organism evidence="4 5">
    <name type="scientific">Limosilactobacillus secaliphilus</name>
    <dbReference type="NCBI Taxonomy" id="396268"/>
    <lineage>
        <taxon>Bacteria</taxon>
        <taxon>Bacillati</taxon>
        <taxon>Bacillota</taxon>
        <taxon>Bacilli</taxon>
        <taxon>Lactobacillales</taxon>
        <taxon>Lactobacillaceae</taxon>
        <taxon>Limosilactobacillus</taxon>
    </lineage>
</organism>
<comment type="similarity">
    <text evidence="1">Belongs to the UPF0177 family.</text>
</comment>
<feature type="transmembrane region" description="Helical" evidence="2">
    <location>
        <begin position="337"/>
        <end position="355"/>
    </location>
</feature>
<feature type="transmembrane region" description="Helical" evidence="2">
    <location>
        <begin position="130"/>
        <end position="149"/>
    </location>
</feature>
<dbReference type="Pfam" id="PF02517">
    <property type="entry name" value="Rce1-like"/>
    <property type="match status" value="1"/>
</dbReference>
<dbReference type="RefSeq" id="WP_057741534.1">
    <property type="nucleotide sequence ID" value="NZ_JQBW01000010.1"/>
</dbReference>
<dbReference type="Proteomes" id="UP000050934">
    <property type="component" value="Unassembled WGS sequence"/>
</dbReference>
<gene>
    <name evidence="4" type="ORF">IV45_GL000750</name>
</gene>
<dbReference type="GO" id="GO:0004175">
    <property type="term" value="F:endopeptidase activity"/>
    <property type="evidence" value="ECO:0007669"/>
    <property type="project" value="UniProtKB-ARBA"/>
</dbReference>
<feature type="transmembrane region" description="Helical" evidence="2">
    <location>
        <begin position="361"/>
        <end position="380"/>
    </location>
</feature>
<dbReference type="GO" id="GO:0080120">
    <property type="term" value="P:CAAX-box protein maturation"/>
    <property type="evidence" value="ECO:0007669"/>
    <property type="project" value="UniProtKB-ARBA"/>
</dbReference>
<keyword evidence="2" id="KW-0812">Transmembrane</keyword>
<protein>
    <submittedName>
        <fullName evidence="4">Abortive infection protein</fullName>
    </submittedName>
</protein>
<comment type="caution">
    <text evidence="4">The sequence shown here is derived from an EMBL/GenBank/DDBJ whole genome shotgun (WGS) entry which is preliminary data.</text>
</comment>
<name>A0A0R2HZQ9_9LACO</name>
<feature type="transmembrane region" description="Helical" evidence="2">
    <location>
        <begin position="278"/>
        <end position="295"/>
    </location>
</feature>
<dbReference type="AlphaFoldDB" id="A0A0R2HZQ9"/>